<dbReference type="EMBL" id="JAMDGY010000016">
    <property type="protein sequence ID" value="MDD0990104.1"/>
    <property type="molecule type" value="Genomic_DNA"/>
</dbReference>
<feature type="transmembrane region" description="Helical" evidence="2">
    <location>
        <begin position="167"/>
        <end position="185"/>
    </location>
</feature>
<keyword evidence="2" id="KW-1133">Transmembrane helix</keyword>
<name>A0ABT5NPP1_9PSED</name>
<evidence type="ECO:0000313" key="3">
    <source>
        <dbReference type="EMBL" id="MDD0990104.1"/>
    </source>
</evidence>
<feature type="compositionally biased region" description="Low complexity" evidence="1">
    <location>
        <begin position="442"/>
        <end position="452"/>
    </location>
</feature>
<protein>
    <recommendedName>
        <fullName evidence="5">Phage tail tape measure protein</fullName>
    </recommendedName>
</protein>
<keyword evidence="2" id="KW-0472">Membrane</keyword>
<reference evidence="3 4" key="1">
    <citation type="submission" date="2022-05" db="EMBL/GenBank/DDBJ databases">
        <title>Novel Pseudomonas spp. Isolated from a Rainbow Trout Aquaculture Facility.</title>
        <authorList>
            <person name="Testerman T."/>
            <person name="Graf J."/>
        </authorList>
    </citation>
    <scope>NUCLEOTIDE SEQUENCE [LARGE SCALE GENOMIC DNA]</scope>
    <source>
        <strain evidence="3 4">ID681</strain>
    </source>
</reference>
<evidence type="ECO:0000256" key="1">
    <source>
        <dbReference type="SAM" id="MobiDB-lite"/>
    </source>
</evidence>
<feature type="transmembrane region" description="Helical" evidence="2">
    <location>
        <begin position="197"/>
        <end position="217"/>
    </location>
</feature>
<keyword evidence="4" id="KW-1185">Reference proteome</keyword>
<dbReference type="Proteomes" id="UP001148203">
    <property type="component" value="Unassembled WGS sequence"/>
</dbReference>
<feature type="region of interest" description="Disordered" evidence="1">
    <location>
        <begin position="433"/>
        <end position="452"/>
    </location>
</feature>
<sequence>MAEQLQLNTLVLDASRLSMNLVQVRQNILQVVGEAPKVEGFADVLEKSKLADLEVGSLLKGEGLAAPFVSGIKAALAFEQHMRDLELGPQQADPLQHTGLKREQAAAMLPQAGVLQSKENLEQLQGAIAGVTLAFGLALLPAFNTLAQAVTPLLQGLAKLIVLHPGLVEGAGAAAAAFTVMRIAATTAMLALNATPIGLLVGAIALFAGIIVANWEWISSTTREVWSGLGEWFSGLWDSIQVGARAGWEKLKEIISWHPLLLLINNWERIPEIIGKVASLAGDLLAAGWAQLREELGWSPLPSLDQAWASAGQVFDGAIAAVVQKGEQFGGAIKGVVDSVSSVSFNLGWDDISGAFDSLWQMLDAAKARFDSWGATLFDSNPLPTLEKVWGGVLGWFQAWWEQLAPFIESARALLNGDFSAVVKGVIETASNWGKPAEEPEQAAPAAAGEPAEPLAAHTLDTASPLATPASHSLVQQTAEAQRASVEGSVLVRFENAPPGLSVVATQSNHPGLSIRSNVGVRSLSQGGVA</sequence>
<evidence type="ECO:0008006" key="5">
    <source>
        <dbReference type="Google" id="ProtNLM"/>
    </source>
</evidence>
<feature type="transmembrane region" description="Helical" evidence="2">
    <location>
        <begin position="126"/>
        <end position="147"/>
    </location>
</feature>
<dbReference type="RefSeq" id="WP_273908780.1">
    <property type="nucleotide sequence ID" value="NZ_JAMDGX010000001.1"/>
</dbReference>
<keyword evidence="2" id="KW-0812">Transmembrane</keyword>
<gene>
    <name evidence="3" type="ORF">M5G11_06085</name>
</gene>
<organism evidence="3 4">
    <name type="scientific">Pseudomonas fontis</name>
    <dbReference type="NCBI Taxonomy" id="2942633"/>
    <lineage>
        <taxon>Bacteria</taxon>
        <taxon>Pseudomonadati</taxon>
        <taxon>Pseudomonadota</taxon>
        <taxon>Gammaproteobacteria</taxon>
        <taxon>Pseudomonadales</taxon>
        <taxon>Pseudomonadaceae</taxon>
        <taxon>Pseudomonas</taxon>
    </lineage>
</organism>
<evidence type="ECO:0000313" key="4">
    <source>
        <dbReference type="Proteomes" id="UP001148203"/>
    </source>
</evidence>
<comment type="caution">
    <text evidence="3">The sequence shown here is derived from an EMBL/GenBank/DDBJ whole genome shotgun (WGS) entry which is preliminary data.</text>
</comment>
<evidence type="ECO:0000256" key="2">
    <source>
        <dbReference type="SAM" id="Phobius"/>
    </source>
</evidence>
<proteinExistence type="predicted"/>
<accession>A0ABT5NPP1</accession>